<dbReference type="PANTHER" id="PTHR41521">
    <property type="match status" value="1"/>
</dbReference>
<name>A0A3B0REZ5_9ZZZZ</name>
<accession>A0A3B0REZ5</accession>
<dbReference type="Gene3D" id="3.30.70.100">
    <property type="match status" value="1"/>
</dbReference>
<evidence type="ECO:0000313" key="2">
    <source>
        <dbReference type="EMBL" id="VAV91530.1"/>
    </source>
</evidence>
<sequence length="94" mass="10147">MSTHVLVRYEIIDESAYQRYLELAGPTLAPHGGSLVAKGTETHHFEGGDSLSNFALLEFPNPDAAKAWYASDSYAEAKNARNGAGMMTLSIVES</sequence>
<dbReference type="InterPro" id="IPR010753">
    <property type="entry name" value="DUF1330"/>
</dbReference>
<proteinExistence type="predicted"/>
<dbReference type="EMBL" id="UOEK01000011">
    <property type="protein sequence ID" value="VAV91530.1"/>
    <property type="molecule type" value="Genomic_DNA"/>
</dbReference>
<organism evidence="2">
    <name type="scientific">hydrothermal vent metagenome</name>
    <dbReference type="NCBI Taxonomy" id="652676"/>
    <lineage>
        <taxon>unclassified sequences</taxon>
        <taxon>metagenomes</taxon>
        <taxon>ecological metagenomes</taxon>
    </lineage>
</organism>
<dbReference type="SUPFAM" id="SSF54909">
    <property type="entry name" value="Dimeric alpha+beta barrel"/>
    <property type="match status" value="1"/>
</dbReference>
<protein>
    <recommendedName>
        <fullName evidence="1">DUF1330 domain-containing protein</fullName>
    </recommendedName>
</protein>
<evidence type="ECO:0000259" key="1">
    <source>
        <dbReference type="Pfam" id="PF07045"/>
    </source>
</evidence>
<dbReference type="Pfam" id="PF07045">
    <property type="entry name" value="DUF1330"/>
    <property type="match status" value="1"/>
</dbReference>
<reference evidence="2" key="1">
    <citation type="submission" date="2018-06" db="EMBL/GenBank/DDBJ databases">
        <authorList>
            <person name="Zhirakovskaya E."/>
        </authorList>
    </citation>
    <scope>NUCLEOTIDE SEQUENCE</scope>
</reference>
<dbReference type="InterPro" id="IPR011008">
    <property type="entry name" value="Dimeric_a/b-barrel"/>
</dbReference>
<dbReference type="PANTHER" id="PTHR41521:SF4">
    <property type="entry name" value="BLR0684 PROTEIN"/>
    <property type="match status" value="1"/>
</dbReference>
<dbReference type="AlphaFoldDB" id="A0A3B0REZ5"/>
<feature type="domain" description="DUF1330" evidence="1">
    <location>
        <begin position="5"/>
        <end position="93"/>
    </location>
</feature>
<gene>
    <name evidence="2" type="ORF">MNBD_ACTINO02-2688</name>
</gene>